<comment type="similarity">
    <text evidence="2 6">Belongs to the acyl-CoA dehydrogenase family.</text>
</comment>
<dbReference type="AlphaFoldDB" id="A0A7C6AAB0"/>
<proteinExistence type="inferred from homology"/>
<dbReference type="InterPro" id="IPR006089">
    <property type="entry name" value="Acyl-CoA_DH_CS"/>
</dbReference>
<dbReference type="FunFam" id="1.10.540.10:FF:000002">
    <property type="entry name" value="Acyl-CoA dehydrogenase FadE19"/>
    <property type="match status" value="1"/>
</dbReference>
<gene>
    <name evidence="10" type="ORF">ENW73_07615</name>
</gene>
<keyword evidence="5 6" id="KW-0560">Oxidoreductase</keyword>
<dbReference type="Pfam" id="PF02770">
    <property type="entry name" value="Acyl-CoA_dh_M"/>
    <property type="match status" value="1"/>
</dbReference>
<evidence type="ECO:0000259" key="8">
    <source>
        <dbReference type="Pfam" id="PF02770"/>
    </source>
</evidence>
<dbReference type="Pfam" id="PF00441">
    <property type="entry name" value="Acyl-CoA_dh_1"/>
    <property type="match status" value="1"/>
</dbReference>
<dbReference type="InterPro" id="IPR009075">
    <property type="entry name" value="AcylCo_DH/oxidase_C"/>
</dbReference>
<keyword evidence="4 6" id="KW-0274">FAD</keyword>
<comment type="caution">
    <text evidence="10">The sequence shown here is derived from an EMBL/GenBank/DDBJ whole genome shotgun (WGS) entry which is preliminary data.</text>
</comment>
<evidence type="ECO:0000313" key="10">
    <source>
        <dbReference type="EMBL" id="HHS52713.1"/>
    </source>
</evidence>
<evidence type="ECO:0000256" key="5">
    <source>
        <dbReference type="ARBA" id="ARBA00023002"/>
    </source>
</evidence>
<evidence type="ECO:0000256" key="3">
    <source>
        <dbReference type="ARBA" id="ARBA00022630"/>
    </source>
</evidence>
<dbReference type="InterPro" id="IPR037069">
    <property type="entry name" value="AcylCoA_DH/ox_N_sf"/>
</dbReference>
<dbReference type="Gene3D" id="2.40.110.10">
    <property type="entry name" value="Butyryl-CoA Dehydrogenase, subunit A, domain 2"/>
    <property type="match status" value="1"/>
</dbReference>
<dbReference type="PROSITE" id="PS00073">
    <property type="entry name" value="ACYL_COA_DH_2"/>
    <property type="match status" value="1"/>
</dbReference>
<dbReference type="PANTHER" id="PTHR43884:SF12">
    <property type="entry name" value="ISOVALERYL-COA DEHYDROGENASE, MITOCHONDRIAL-RELATED"/>
    <property type="match status" value="1"/>
</dbReference>
<keyword evidence="3 6" id="KW-0285">Flavoprotein</keyword>
<dbReference type="InterPro" id="IPR006091">
    <property type="entry name" value="Acyl-CoA_Oxase/DH_mid-dom"/>
</dbReference>
<feature type="domain" description="Acyl-CoA dehydrogenase/oxidase N-terminal" evidence="9">
    <location>
        <begin position="6"/>
        <end position="118"/>
    </location>
</feature>
<dbReference type="InterPro" id="IPR046373">
    <property type="entry name" value="Acyl-CoA_Oxase/DH_mid-dom_sf"/>
</dbReference>
<evidence type="ECO:0000256" key="2">
    <source>
        <dbReference type="ARBA" id="ARBA00009347"/>
    </source>
</evidence>
<evidence type="ECO:0000259" key="9">
    <source>
        <dbReference type="Pfam" id="PF02771"/>
    </source>
</evidence>
<dbReference type="InterPro" id="IPR013786">
    <property type="entry name" value="AcylCoA_DH/ox_N"/>
</dbReference>
<protein>
    <submittedName>
        <fullName evidence="10">Acyl-CoA dehydrogenase</fullName>
    </submittedName>
</protein>
<dbReference type="FunFam" id="2.40.110.10:FF:000001">
    <property type="entry name" value="Acyl-CoA dehydrogenase, mitochondrial"/>
    <property type="match status" value="1"/>
</dbReference>
<name>A0A7C6AAB0_UNCW3</name>
<evidence type="ECO:0000256" key="4">
    <source>
        <dbReference type="ARBA" id="ARBA00022827"/>
    </source>
</evidence>
<accession>A0A7C6AAB0</accession>
<dbReference type="SUPFAM" id="SSF47203">
    <property type="entry name" value="Acyl-CoA dehydrogenase C-terminal domain-like"/>
    <property type="match status" value="1"/>
</dbReference>
<organism evidence="10">
    <name type="scientific">candidate division WOR-3 bacterium</name>
    <dbReference type="NCBI Taxonomy" id="2052148"/>
    <lineage>
        <taxon>Bacteria</taxon>
        <taxon>Bacteria division WOR-3</taxon>
    </lineage>
</organism>
<dbReference type="CDD" id="cd01158">
    <property type="entry name" value="SCAD_SBCAD"/>
    <property type="match status" value="1"/>
</dbReference>
<dbReference type="PIRSF" id="PIRSF016578">
    <property type="entry name" value="HsaA"/>
    <property type="match status" value="1"/>
</dbReference>
<evidence type="ECO:0000256" key="6">
    <source>
        <dbReference type="RuleBase" id="RU362125"/>
    </source>
</evidence>
<feature type="domain" description="Acyl-CoA dehydrogenase/oxidase C-terminal" evidence="7">
    <location>
        <begin position="229"/>
        <end position="379"/>
    </location>
</feature>
<evidence type="ECO:0000259" key="7">
    <source>
        <dbReference type="Pfam" id="PF00441"/>
    </source>
</evidence>
<comment type="cofactor">
    <cofactor evidence="1 6">
        <name>FAD</name>
        <dbReference type="ChEBI" id="CHEBI:57692"/>
    </cofactor>
</comment>
<dbReference type="PANTHER" id="PTHR43884">
    <property type="entry name" value="ACYL-COA DEHYDROGENASE"/>
    <property type="match status" value="1"/>
</dbReference>
<sequence>MNFDLTENQKMIQDMVRQFAKAELEPKAAEIDKTGEFPMASIKKLAELGLMGMVIPEKYGGAGFDFVSLAIAIEEISRACGSTGVIVAVNNSLAAYTIYNFGTEEQREKFVRPLATGQKLGAFALTEPNVGSDPASLETTARLEGDYYILNGTKRFITNGGVSDIFLVFATTDKTKGYKGIIALIVEKGTPGLSCGKHEDLLGLRATANCEIIFEECKVPKANLLGKEGEGFKIALSALDVSRIDIGAQAVGIAQAALDKSIQYAKERKQFGRPIAEFEMIQAKLAEMATKIQASRLLTYYAAYQKDKGVARFSQESSMAKLFASTTAVFVTKEAVQIFGGYGYSKDYPVERYYRDAKCMEIYEGTSEIQRIVIARSLLSA</sequence>
<dbReference type="FunFam" id="1.20.140.10:FF:000004">
    <property type="entry name" value="Acyl-CoA dehydrogenase FadE25"/>
    <property type="match status" value="1"/>
</dbReference>
<dbReference type="GO" id="GO:0003995">
    <property type="term" value="F:acyl-CoA dehydrogenase activity"/>
    <property type="evidence" value="ECO:0007669"/>
    <property type="project" value="InterPro"/>
</dbReference>
<feature type="domain" description="Acyl-CoA oxidase/dehydrogenase middle" evidence="8">
    <location>
        <begin position="122"/>
        <end position="217"/>
    </location>
</feature>
<reference evidence="10" key="1">
    <citation type="journal article" date="2020" name="mSystems">
        <title>Genome- and Community-Level Interaction Insights into Carbon Utilization and Element Cycling Functions of Hydrothermarchaeota in Hydrothermal Sediment.</title>
        <authorList>
            <person name="Zhou Z."/>
            <person name="Liu Y."/>
            <person name="Xu W."/>
            <person name="Pan J."/>
            <person name="Luo Z.H."/>
            <person name="Li M."/>
        </authorList>
    </citation>
    <scope>NUCLEOTIDE SEQUENCE [LARGE SCALE GENOMIC DNA]</scope>
    <source>
        <strain evidence="10">SpSt-876</strain>
    </source>
</reference>
<evidence type="ECO:0000256" key="1">
    <source>
        <dbReference type="ARBA" id="ARBA00001974"/>
    </source>
</evidence>
<dbReference type="GO" id="GO:0050660">
    <property type="term" value="F:flavin adenine dinucleotide binding"/>
    <property type="evidence" value="ECO:0007669"/>
    <property type="project" value="InterPro"/>
</dbReference>
<dbReference type="SUPFAM" id="SSF56645">
    <property type="entry name" value="Acyl-CoA dehydrogenase NM domain-like"/>
    <property type="match status" value="1"/>
</dbReference>
<dbReference type="Pfam" id="PF02771">
    <property type="entry name" value="Acyl-CoA_dh_N"/>
    <property type="match status" value="1"/>
</dbReference>
<dbReference type="EMBL" id="DTLI01000179">
    <property type="protein sequence ID" value="HHS52713.1"/>
    <property type="molecule type" value="Genomic_DNA"/>
</dbReference>
<dbReference type="InterPro" id="IPR009100">
    <property type="entry name" value="AcylCoA_DH/oxidase_NM_dom_sf"/>
</dbReference>
<dbReference type="Gene3D" id="1.20.140.10">
    <property type="entry name" value="Butyryl-CoA Dehydrogenase, subunit A, domain 3"/>
    <property type="match status" value="1"/>
</dbReference>
<dbReference type="InterPro" id="IPR036250">
    <property type="entry name" value="AcylCo_DH-like_C"/>
</dbReference>
<dbReference type="Gene3D" id="1.10.540.10">
    <property type="entry name" value="Acyl-CoA dehydrogenase/oxidase, N-terminal domain"/>
    <property type="match status" value="1"/>
</dbReference>